<dbReference type="EMBL" id="CP011104">
    <property type="protein sequence ID" value="AKH62862.1"/>
    <property type="molecule type" value="Genomic_DNA"/>
</dbReference>
<dbReference type="InterPro" id="IPR036528">
    <property type="entry name" value="Cloacn_immnty_sf"/>
</dbReference>
<evidence type="ECO:0000313" key="1">
    <source>
        <dbReference type="EMBL" id="AKH62862.1"/>
    </source>
</evidence>
<sequence>MGLKLNIAWYDRKTEEFIGEEYSGDLGDDGSVIEKLGLPIEDNINNGGFDVKKEWVPTLGPYFKNKIETDKYWYQISFDYRDKW</sequence>
<dbReference type="Proteomes" id="UP000034866">
    <property type="component" value="Chromosome"/>
</dbReference>
<dbReference type="AlphaFoldDB" id="A0A0F7LM11"/>
<reference evidence="2" key="2">
    <citation type="submission" date="2015-03" db="EMBL/GenBank/DDBJ databases">
        <title>Genome sequence of Azospirillum thiophilum strain DSM 21654T.</title>
        <authorList>
            <person name="Kwak Y."/>
            <person name="Shin J.-H."/>
        </authorList>
    </citation>
    <scope>NUCLEOTIDE SEQUENCE [LARGE SCALE GENOMIC DNA]</scope>
    <source>
        <strain evidence="2">DSM 15199</strain>
    </source>
</reference>
<proteinExistence type="predicted"/>
<dbReference type="SUPFAM" id="SSF54552">
    <property type="entry name" value="Colicin E3 immunity protein"/>
    <property type="match status" value="1"/>
</dbReference>
<dbReference type="PATRIC" id="fig|230089.6.peg.1233"/>
<organism evidence="1 2">
    <name type="scientific">Photorhabdus thracensis</name>
    <dbReference type="NCBI Taxonomy" id="230089"/>
    <lineage>
        <taxon>Bacteria</taxon>
        <taxon>Pseudomonadati</taxon>
        <taxon>Pseudomonadota</taxon>
        <taxon>Gammaproteobacteria</taxon>
        <taxon>Enterobacterales</taxon>
        <taxon>Morganellaceae</taxon>
        <taxon>Photorhabdus</taxon>
    </lineage>
</organism>
<evidence type="ECO:0000313" key="2">
    <source>
        <dbReference type="Proteomes" id="UP000034866"/>
    </source>
</evidence>
<gene>
    <name evidence="1" type="ORF">VY86_05485</name>
</gene>
<name>A0A0F7LM11_9GAMM</name>
<accession>A0A0F7LM11</accession>
<dbReference type="RefSeq" id="WP_046974211.1">
    <property type="nucleotide sequence ID" value="NZ_CAWQPG010000345.1"/>
</dbReference>
<dbReference type="GO" id="GO:0015643">
    <property type="term" value="F:toxic substance binding"/>
    <property type="evidence" value="ECO:0007669"/>
    <property type="project" value="InterPro"/>
</dbReference>
<dbReference type="STRING" id="230089.VY86_05485"/>
<protein>
    <submittedName>
        <fullName evidence="1">Cloacin</fullName>
    </submittedName>
</protein>
<dbReference type="Gene3D" id="3.10.50.20">
    <property type="entry name" value="Cloacin immunity protein"/>
    <property type="match status" value="1"/>
</dbReference>
<dbReference type="Pfam" id="PF03513">
    <property type="entry name" value="Cloacin_immun"/>
    <property type="match status" value="1"/>
</dbReference>
<dbReference type="GO" id="GO:0030153">
    <property type="term" value="P:bacteriocin immunity"/>
    <property type="evidence" value="ECO:0007669"/>
    <property type="project" value="InterPro"/>
</dbReference>
<dbReference type="KEGG" id="ptt:VY86_05485"/>
<dbReference type="OrthoDB" id="7009318at2"/>
<keyword evidence="2" id="KW-1185">Reference proteome</keyword>
<dbReference type="InterPro" id="IPR003063">
    <property type="entry name" value="Cloacn_immnty_fam"/>
</dbReference>
<reference evidence="1 2" key="1">
    <citation type="journal article" date="2015" name="J. Biotechnol.">
        <title>Complete genome sequence of Photorhabdus temperata subsp. thracensis 39-8(T), an entomopathogenic bacterium for the improved commercial bioinsecticide.</title>
        <authorList>
            <person name="Kwak Y."/>
            <person name="Shin J.H."/>
        </authorList>
    </citation>
    <scope>NUCLEOTIDE SEQUENCE [LARGE SCALE GENOMIC DNA]</scope>
    <source>
        <strain evidence="1 2">DSM 15199</strain>
    </source>
</reference>
<dbReference type="PRINTS" id="PR01296">
    <property type="entry name" value="CLOACNIMMNTY"/>
</dbReference>